<dbReference type="Proteomes" id="UP000242699">
    <property type="component" value="Unassembled WGS sequence"/>
</dbReference>
<dbReference type="Gene3D" id="3.20.20.70">
    <property type="entry name" value="Aldolase class I"/>
    <property type="match status" value="1"/>
</dbReference>
<evidence type="ECO:0000256" key="4">
    <source>
        <dbReference type="PIRSR" id="PIRSR001359-1"/>
    </source>
</evidence>
<feature type="binding site" evidence="5">
    <location>
        <begin position="230"/>
        <end position="233"/>
    </location>
    <ligand>
        <name>dihydroxyacetone phosphate</name>
        <dbReference type="ChEBI" id="CHEBI:57642"/>
    </ligand>
</feature>
<dbReference type="NCBIfam" id="TIGR01859">
    <property type="entry name" value="fruc_bis_ald"/>
    <property type="match status" value="1"/>
</dbReference>
<dbReference type="AlphaFoldDB" id="A0A2T2XBH8"/>
<comment type="caution">
    <text evidence="7">The sequence shown here is derived from an EMBL/GenBank/DDBJ whole genome shotgun (WGS) entry which is preliminary data.</text>
</comment>
<evidence type="ECO:0000313" key="8">
    <source>
        <dbReference type="Proteomes" id="UP000242699"/>
    </source>
</evidence>
<feature type="binding site" evidence="6">
    <location>
        <position position="180"/>
    </location>
    <ligand>
        <name>Zn(2+)</name>
        <dbReference type="ChEBI" id="CHEBI:29105"/>
        <label>1</label>
        <note>catalytic</note>
    </ligand>
</feature>
<dbReference type="GO" id="GO:0006096">
    <property type="term" value="P:glycolytic process"/>
    <property type="evidence" value="ECO:0007669"/>
    <property type="project" value="InterPro"/>
</dbReference>
<name>A0A2T2XBH8_9FIRM</name>
<feature type="binding site" evidence="5">
    <location>
        <begin position="209"/>
        <end position="211"/>
    </location>
    <ligand>
        <name>dihydroxyacetone phosphate</name>
        <dbReference type="ChEBI" id="CHEBI:57642"/>
    </ligand>
</feature>
<dbReference type="InterPro" id="IPR011289">
    <property type="entry name" value="Fruc_bis_ald_class-2"/>
</dbReference>
<evidence type="ECO:0000313" key="7">
    <source>
        <dbReference type="EMBL" id="PSR31855.1"/>
    </source>
</evidence>
<keyword evidence="1 6" id="KW-0479">Metal-binding</keyword>
<dbReference type="InterPro" id="IPR013785">
    <property type="entry name" value="Aldolase_TIM"/>
</dbReference>
<feature type="binding site" evidence="5">
    <location>
        <position position="181"/>
    </location>
    <ligand>
        <name>dihydroxyacetone phosphate</name>
        <dbReference type="ChEBI" id="CHEBI:57642"/>
    </ligand>
</feature>
<organism evidence="7 8">
    <name type="scientific">Sulfobacillus benefaciens</name>
    <dbReference type="NCBI Taxonomy" id="453960"/>
    <lineage>
        <taxon>Bacteria</taxon>
        <taxon>Bacillati</taxon>
        <taxon>Bacillota</taxon>
        <taxon>Clostridia</taxon>
        <taxon>Eubacteriales</taxon>
        <taxon>Clostridiales Family XVII. Incertae Sedis</taxon>
        <taxon>Sulfobacillus</taxon>
    </lineage>
</organism>
<dbReference type="PANTHER" id="PTHR30304">
    <property type="entry name" value="D-TAGATOSE-1,6-BISPHOSPHATE ALDOLASE"/>
    <property type="match status" value="1"/>
</dbReference>
<dbReference type="InterPro" id="IPR000771">
    <property type="entry name" value="FBA_II"/>
</dbReference>
<feature type="active site" description="Proton donor" evidence="4">
    <location>
        <position position="82"/>
    </location>
</feature>
<dbReference type="SUPFAM" id="SSF51569">
    <property type="entry name" value="Aldolase"/>
    <property type="match status" value="1"/>
</dbReference>
<gene>
    <name evidence="7" type="primary">fba</name>
    <name evidence="7" type="ORF">C7B43_01135</name>
</gene>
<keyword evidence="3" id="KW-0456">Lyase</keyword>
<dbReference type="Pfam" id="PF01116">
    <property type="entry name" value="F_bP_aldolase"/>
    <property type="match status" value="1"/>
</dbReference>
<sequence length="284" mass="30839">MGFGSYNYWLRDGLDKGYAVAQININNLEFVQAIVEAAEEEHAPVILGASEGALKYMGLDYAVAIARTAAERSTVPVMLHLDHGPNLDWVLKAIRNGFSSVMIDASRLPLEENIALTKQVVDLCHPLGIEVEAELGRITGTDDDLTVDERLATLCRPEDAERFVAETHVDALAAAIGSAHGRYKGKPQLDFARLSAIRKATGIPLVLHGGSGIPDDDVREAISLGIAKMNINTDNQEVFTAKVREVLAENPGVYDPRKYLGPGREEIKAMVKKKLALTGSVNRV</sequence>
<evidence type="ECO:0000256" key="3">
    <source>
        <dbReference type="ARBA" id="ARBA00023239"/>
    </source>
</evidence>
<dbReference type="GO" id="GO:0004332">
    <property type="term" value="F:fructose-bisphosphate aldolase activity"/>
    <property type="evidence" value="ECO:0007669"/>
    <property type="project" value="InterPro"/>
</dbReference>
<dbReference type="InterPro" id="IPR050246">
    <property type="entry name" value="Class_II_FBP_aldolase"/>
</dbReference>
<feature type="binding site" evidence="6">
    <location>
        <position position="134"/>
    </location>
    <ligand>
        <name>Zn(2+)</name>
        <dbReference type="ChEBI" id="CHEBI:29105"/>
        <label>2</label>
    </ligand>
</feature>
<dbReference type="PANTHER" id="PTHR30304:SF0">
    <property type="entry name" value="D-TAGATOSE-1,6-BISPHOSPHATE ALDOLASE SUBUNIT GATY-RELATED"/>
    <property type="match status" value="1"/>
</dbReference>
<feature type="binding site" evidence="6">
    <location>
        <position position="83"/>
    </location>
    <ligand>
        <name>Zn(2+)</name>
        <dbReference type="ChEBI" id="CHEBI:29105"/>
        <label>1</label>
        <note>catalytic</note>
    </ligand>
</feature>
<accession>A0A2T2XBH8</accession>
<keyword evidence="2 6" id="KW-0862">Zinc</keyword>
<evidence type="ECO:0000256" key="5">
    <source>
        <dbReference type="PIRSR" id="PIRSR001359-2"/>
    </source>
</evidence>
<evidence type="ECO:0000256" key="6">
    <source>
        <dbReference type="PIRSR" id="PIRSR001359-3"/>
    </source>
</evidence>
<dbReference type="PIRSF" id="PIRSF001359">
    <property type="entry name" value="F_bP_aldolase_II"/>
    <property type="match status" value="1"/>
</dbReference>
<dbReference type="CDD" id="cd00947">
    <property type="entry name" value="TBP_aldolase_IIB"/>
    <property type="match status" value="1"/>
</dbReference>
<dbReference type="EMBL" id="PXYT01000001">
    <property type="protein sequence ID" value="PSR31855.1"/>
    <property type="molecule type" value="Genomic_DNA"/>
</dbReference>
<dbReference type="GO" id="GO:0008270">
    <property type="term" value="F:zinc ion binding"/>
    <property type="evidence" value="ECO:0007669"/>
    <property type="project" value="InterPro"/>
</dbReference>
<feature type="binding site" evidence="6">
    <location>
        <position position="208"/>
    </location>
    <ligand>
        <name>Zn(2+)</name>
        <dbReference type="ChEBI" id="CHEBI:29105"/>
        <label>1</label>
        <note>catalytic</note>
    </ligand>
</feature>
<proteinExistence type="predicted"/>
<comment type="cofactor">
    <cofactor evidence="6">
        <name>Zn(2+)</name>
        <dbReference type="ChEBI" id="CHEBI:29105"/>
    </cofactor>
    <text evidence="6">Binds 2 Zn(2+) ions per subunit. One is catalytic and the other provides a structural contribution.</text>
</comment>
<reference evidence="7 8" key="1">
    <citation type="journal article" date="2014" name="BMC Genomics">
        <title>Comparison of environmental and isolate Sulfobacillus genomes reveals diverse carbon, sulfur, nitrogen, and hydrogen metabolisms.</title>
        <authorList>
            <person name="Justice N.B."/>
            <person name="Norman A."/>
            <person name="Brown C.T."/>
            <person name="Singh A."/>
            <person name="Thomas B.C."/>
            <person name="Banfield J.F."/>
        </authorList>
    </citation>
    <scope>NUCLEOTIDE SEQUENCE [LARGE SCALE GENOMIC DNA]</scope>
    <source>
        <strain evidence="7">AMDSBA1</strain>
    </source>
</reference>
<dbReference type="GO" id="GO:0030388">
    <property type="term" value="P:fructose 1,6-bisphosphate metabolic process"/>
    <property type="evidence" value="ECO:0007669"/>
    <property type="project" value="InterPro"/>
</dbReference>
<evidence type="ECO:0000256" key="2">
    <source>
        <dbReference type="ARBA" id="ARBA00022833"/>
    </source>
</evidence>
<evidence type="ECO:0000256" key="1">
    <source>
        <dbReference type="ARBA" id="ARBA00022723"/>
    </source>
</evidence>
<protein>
    <submittedName>
        <fullName evidence="7">Fructose-1,6-bisphosphate aldolase, class II</fullName>
    </submittedName>
</protein>
<feature type="binding site" evidence="6">
    <location>
        <position position="104"/>
    </location>
    <ligand>
        <name>Zn(2+)</name>
        <dbReference type="ChEBI" id="CHEBI:29105"/>
        <label>2</label>
    </ligand>
</feature>
<dbReference type="NCBIfam" id="TIGR00167">
    <property type="entry name" value="cbbA"/>
    <property type="match status" value="1"/>
</dbReference>